<evidence type="ECO:0008006" key="4">
    <source>
        <dbReference type="Google" id="ProtNLM"/>
    </source>
</evidence>
<feature type="region of interest" description="Disordered" evidence="1">
    <location>
        <begin position="157"/>
        <end position="198"/>
    </location>
</feature>
<accession>A0A0S4J8B7</accession>
<dbReference type="InterPro" id="IPR003428">
    <property type="entry name" value="MAM33"/>
</dbReference>
<dbReference type="GO" id="GO:0005759">
    <property type="term" value="C:mitochondrial matrix"/>
    <property type="evidence" value="ECO:0007669"/>
    <property type="project" value="InterPro"/>
</dbReference>
<name>A0A0S4J8B7_BODSA</name>
<feature type="region of interest" description="Disordered" evidence="1">
    <location>
        <begin position="208"/>
        <end position="227"/>
    </location>
</feature>
<evidence type="ECO:0000313" key="3">
    <source>
        <dbReference type="Proteomes" id="UP000051952"/>
    </source>
</evidence>
<gene>
    <name evidence="2" type="ORF">BSAL_11240</name>
</gene>
<dbReference type="InterPro" id="IPR036561">
    <property type="entry name" value="MAM33_sf"/>
</dbReference>
<dbReference type="OrthoDB" id="278212at2759"/>
<feature type="region of interest" description="Disordered" evidence="1">
    <location>
        <begin position="1"/>
        <end position="20"/>
    </location>
</feature>
<dbReference type="Proteomes" id="UP000051952">
    <property type="component" value="Unassembled WGS sequence"/>
</dbReference>
<sequence length="422" mass="45948">MFGAARRISSSSSLRRRVPTTVGRGAFPTMTLNSAGGEKEELSCAFFFVSCSMATSCRRASSSTSSTAAASAAPMSSASATTKSWNNNDLLFSSLGSSSSSQQNLLPSETQLFDVCRAELRAEELRDAVEGVPAIAPMVPPGWSMEPRSTNSNYFVLTRHPPRQRGTKASSSSPTEDEDEGTVMSSHRKFRSRQQEEIERMERDLLARRASTSSSSQQKKQQQQQAALRLLPVAPSVQIFCPMRTIDPSLHDSSVDLCEWTGFDVLVRKQGGVGGGGAGVAEPARSTDVIMFSMASVNSELRLRSVQVVSPNQAKTAISVSRHISDSPGRESTVFATSPAAALEVVTAFDLTGEYYRDTQLYKGPLLSELSKPMQEELRNYVHNALGVTAEVREFIAQMLFVLEQEAYTAWLAQIGHFCSRK</sequence>
<protein>
    <recommendedName>
        <fullName evidence="4">Mitochondrial glycoprotein</fullName>
    </recommendedName>
</protein>
<feature type="compositionally biased region" description="Low complexity" evidence="1">
    <location>
        <begin position="1"/>
        <end position="13"/>
    </location>
</feature>
<dbReference type="SUPFAM" id="SSF54529">
    <property type="entry name" value="Mitochondrial glycoprotein MAM33-like"/>
    <property type="match status" value="1"/>
</dbReference>
<reference evidence="3" key="1">
    <citation type="submission" date="2015-09" db="EMBL/GenBank/DDBJ databases">
        <authorList>
            <consortium name="Pathogen Informatics"/>
        </authorList>
    </citation>
    <scope>NUCLEOTIDE SEQUENCE [LARGE SCALE GENOMIC DNA]</scope>
    <source>
        <strain evidence="3">Lake Konstanz</strain>
    </source>
</reference>
<keyword evidence="3" id="KW-1185">Reference proteome</keyword>
<dbReference type="VEuPathDB" id="TriTrypDB:BSAL_11240"/>
<dbReference type="Gene3D" id="3.10.280.10">
    <property type="entry name" value="Mitochondrial glycoprotein"/>
    <property type="match status" value="1"/>
</dbReference>
<organism evidence="2 3">
    <name type="scientific">Bodo saltans</name>
    <name type="common">Flagellated protozoan</name>
    <dbReference type="NCBI Taxonomy" id="75058"/>
    <lineage>
        <taxon>Eukaryota</taxon>
        <taxon>Discoba</taxon>
        <taxon>Euglenozoa</taxon>
        <taxon>Kinetoplastea</taxon>
        <taxon>Metakinetoplastina</taxon>
        <taxon>Eubodonida</taxon>
        <taxon>Bodonidae</taxon>
        <taxon>Bodo</taxon>
    </lineage>
</organism>
<dbReference type="AlphaFoldDB" id="A0A0S4J8B7"/>
<evidence type="ECO:0000256" key="1">
    <source>
        <dbReference type="SAM" id="MobiDB-lite"/>
    </source>
</evidence>
<dbReference type="EMBL" id="CYKH01001563">
    <property type="protein sequence ID" value="CUG87643.1"/>
    <property type="molecule type" value="Genomic_DNA"/>
</dbReference>
<proteinExistence type="predicted"/>
<dbReference type="PANTHER" id="PTHR10826:SF8">
    <property type="entry name" value="MITOCHONDRIAL GLYCOPROTEIN"/>
    <property type="match status" value="1"/>
</dbReference>
<dbReference type="PANTHER" id="PTHR10826">
    <property type="entry name" value="COMPLEMENT COMPONENT 1"/>
    <property type="match status" value="1"/>
</dbReference>
<dbReference type="Pfam" id="PF02330">
    <property type="entry name" value="MAM33"/>
    <property type="match status" value="1"/>
</dbReference>
<evidence type="ECO:0000313" key="2">
    <source>
        <dbReference type="EMBL" id="CUG87643.1"/>
    </source>
</evidence>